<dbReference type="RefSeq" id="XP_012204684.1">
    <property type="nucleotide sequence ID" value="XM_012349294.1"/>
</dbReference>
<evidence type="ECO:0000313" key="2">
    <source>
        <dbReference type="Proteomes" id="UP000030745"/>
    </source>
</evidence>
<dbReference type="AlphaFoldDB" id="A0A067CDJ6"/>
<dbReference type="SUPFAM" id="SSF52047">
    <property type="entry name" value="RNI-like"/>
    <property type="match status" value="1"/>
</dbReference>
<dbReference type="Gene3D" id="3.80.10.10">
    <property type="entry name" value="Ribonuclease Inhibitor"/>
    <property type="match status" value="1"/>
</dbReference>
<protein>
    <submittedName>
        <fullName evidence="1">Uncharacterized protein</fullName>
    </submittedName>
</protein>
<proteinExistence type="predicted"/>
<accession>A0A067CDJ6</accession>
<dbReference type="VEuPathDB" id="FungiDB:SPRG_10148"/>
<keyword evidence="2" id="KW-1185">Reference proteome</keyword>
<reference evidence="1 2" key="1">
    <citation type="journal article" date="2013" name="PLoS Genet.">
        <title>Distinctive expansion of potential virulence genes in the genome of the oomycete fish pathogen Saprolegnia parasitica.</title>
        <authorList>
            <person name="Jiang R.H."/>
            <person name="de Bruijn I."/>
            <person name="Haas B.J."/>
            <person name="Belmonte R."/>
            <person name="Lobach L."/>
            <person name="Christie J."/>
            <person name="van den Ackerveken G."/>
            <person name="Bottin A."/>
            <person name="Bulone V."/>
            <person name="Diaz-Moreno S.M."/>
            <person name="Dumas B."/>
            <person name="Fan L."/>
            <person name="Gaulin E."/>
            <person name="Govers F."/>
            <person name="Grenville-Briggs L.J."/>
            <person name="Horner N.R."/>
            <person name="Levin J.Z."/>
            <person name="Mammella M."/>
            <person name="Meijer H.J."/>
            <person name="Morris P."/>
            <person name="Nusbaum C."/>
            <person name="Oome S."/>
            <person name="Phillips A.J."/>
            <person name="van Rooyen D."/>
            <person name="Rzeszutek E."/>
            <person name="Saraiva M."/>
            <person name="Secombes C.J."/>
            <person name="Seidl M.F."/>
            <person name="Snel B."/>
            <person name="Stassen J.H."/>
            <person name="Sykes S."/>
            <person name="Tripathy S."/>
            <person name="van den Berg H."/>
            <person name="Vega-Arreguin J.C."/>
            <person name="Wawra S."/>
            <person name="Young S.K."/>
            <person name="Zeng Q."/>
            <person name="Dieguez-Uribeondo J."/>
            <person name="Russ C."/>
            <person name="Tyler B.M."/>
            <person name="van West P."/>
        </authorList>
    </citation>
    <scope>NUCLEOTIDE SEQUENCE [LARGE SCALE GENOMIC DNA]</scope>
    <source>
        <strain evidence="1 2">CBS 223.65</strain>
    </source>
</reference>
<dbReference type="EMBL" id="KK583240">
    <property type="protein sequence ID" value="KDO24616.1"/>
    <property type="molecule type" value="Genomic_DNA"/>
</dbReference>
<name>A0A067CDJ6_SAPPC</name>
<evidence type="ECO:0000313" key="1">
    <source>
        <dbReference type="EMBL" id="KDO24616.1"/>
    </source>
</evidence>
<dbReference type="Proteomes" id="UP000030745">
    <property type="component" value="Unassembled WGS sequence"/>
</dbReference>
<dbReference type="InterPro" id="IPR032675">
    <property type="entry name" value="LRR_dom_sf"/>
</dbReference>
<dbReference type="KEGG" id="spar:SPRG_10148"/>
<organism evidence="1 2">
    <name type="scientific">Saprolegnia parasitica (strain CBS 223.65)</name>
    <dbReference type="NCBI Taxonomy" id="695850"/>
    <lineage>
        <taxon>Eukaryota</taxon>
        <taxon>Sar</taxon>
        <taxon>Stramenopiles</taxon>
        <taxon>Oomycota</taxon>
        <taxon>Saprolegniomycetes</taxon>
        <taxon>Saprolegniales</taxon>
        <taxon>Saprolegniaceae</taxon>
        <taxon>Saprolegnia</taxon>
    </lineage>
</organism>
<sequence>MPAFPGLYVDCTSVSDRWPAPQGSVFVSPFCAFVAQWAHKVERFDETFRLTFTDAQGTEFSRLLLLCTKVKAVILYNDNGTDLRTILKTPSRISELHLIDFDDINSGTRDDWAVPVMQWLALDRAFRLGLSGCKSHCDADVARAIASAPAVSTLHLNDCDVIYAGLAANALPLCHVTELVVDATLERLAPLLDISKLTTLELCGDGNELLACSLGALQTCSALEHLSLDYVAVYGPALHTWEIDAKHRSVSVVSSDLDASIFETTLDWIARDLDDFGSALQRLVQNGVQSVTYEHNEAALQDVNAKTLADALRSLHAPTRCTLDLCWTYASVEGYRMLLDALPTCMNLTLVLCLERPNWLAEHIQTTGGHVTMDVRGDRYELHSRRRTSWLSEGPSE</sequence>
<dbReference type="GeneID" id="24132271"/>
<gene>
    <name evidence="1" type="ORF">SPRG_10148</name>
</gene>